<name>W9B1I1_MYCCO</name>
<organism evidence="2 3">
    <name type="scientific">Mycolicibacterium cosmeticum</name>
    <dbReference type="NCBI Taxonomy" id="258533"/>
    <lineage>
        <taxon>Bacteria</taxon>
        <taxon>Bacillati</taxon>
        <taxon>Actinomycetota</taxon>
        <taxon>Actinomycetes</taxon>
        <taxon>Mycobacteriales</taxon>
        <taxon>Mycobacteriaceae</taxon>
        <taxon>Mycolicibacterium</taxon>
    </lineage>
</organism>
<evidence type="ECO:0000313" key="3">
    <source>
        <dbReference type="Proteomes" id="UP000028870"/>
    </source>
</evidence>
<proteinExistence type="predicted"/>
<dbReference type="Proteomes" id="UP000028870">
    <property type="component" value="Unassembled WGS sequence"/>
</dbReference>
<dbReference type="EMBL" id="CCBB010000002">
    <property type="protein sequence ID" value="CDO08676.1"/>
    <property type="molecule type" value="Genomic_DNA"/>
</dbReference>
<evidence type="ECO:0000256" key="1">
    <source>
        <dbReference type="SAM" id="MobiDB-lite"/>
    </source>
</evidence>
<gene>
    <name evidence="2" type="ORF">BN977_03495</name>
</gene>
<dbReference type="AlphaFoldDB" id="W9B1I1"/>
<protein>
    <submittedName>
        <fullName evidence="2">Uncharacterized protein</fullName>
    </submittedName>
</protein>
<sequence length="110" mass="12153">MAHCQSHQNICDVLDVFGVEIGEVVVKPRGQSPGAELKQGSRGRQKRKDPRRRRATAIIPRGVGCQNCLEERAVFCFREGELHRCGDAALHIAHMFGKDGTNAFQEALAL</sequence>
<evidence type="ECO:0000313" key="2">
    <source>
        <dbReference type="EMBL" id="CDO08676.1"/>
    </source>
</evidence>
<feature type="compositionally biased region" description="Basic residues" evidence="1">
    <location>
        <begin position="41"/>
        <end position="55"/>
    </location>
</feature>
<feature type="region of interest" description="Disordered" evidence="1">
    <location>
        <begin position="30"/>
        <end position="55"/>
    </location>
</feature>
<comment type="caution">
    <text evidence="2">The sequence shown here is derived from an EMBL/GenBank/DDBJ whole genome shotgun (WGS) entry which is preliminary data.</text>
</comment>
<reference evidence="2" key="1">
    <citation type="submission" date="2014-03" db="EMBL/GenBank/DDBJ databases">
        <title>Draft Genome Sequence of Mycobacterium cosmeticum DSM 44829.</title>
        <authorList>
            <person name="Croce O."/>
            <person name="Robert C."/>
            <person name="Raoult D."/>
            <person name="Drancourt M."/>
        </authorList>
    </citation>
    <scope>NUCLEOTIDE SEQUENCE [LARGE SCALE GENOMIC DNA]</scope>
    <source>
        <strain evidence="2">DSM 44829</strain>
    </source>
</reference>
<accession>W9B1I1</accession>
<keyword evidence="3" id="KW-1185">Reference proteome</keyword>
<dbReference type="STRING" id="258533.BN977_03495"/>
<reference evidence="2" key="2">
    <citation type="submission" date="2014-03" db="EMBL/GenBank/DDBJ databases">
        <authorList>
            <person name="Urmite Genomes"/>
        </authorList>
    </citation>
    <scope>NUCLEOTIDE SEQUENCE</scope>
    <source>
        <strain evidence="2">DSM 44829</strain>
    </source>
</reference>